<dbReference type="InterPro" id="IPR008844">
    <property type="entry name" value="Spore_GerAC-like"/>
</dbReference>
<dbReference type="InterPro" id="IPR057336">
    <property type="entry name" value="GerAC_N"/>
</dbReference>
<proteinExistence type="inferred from homology"/>
<feature type="signal peptide" evidence="8">
    <location>
        <begin position="1"/>
        <end position="23"/>
    </location>
</feature>
<sequence length="381" mass="44413">MKKCIQWIACVALLMLVPGCWNAKDIQSMAYVTALGLDFVDGKYKSYVQVLNFSNIAKNESGESGKPVPIWVGKGEGKTFTESLTTMYSTSQRRIFWGHLKSVICTERMLKHGVTEAFDMLNRYREVRYNILIYGTKEPLLDILTQKSILNLSPLETILDSPSQIYSQRSFILPVYAFKANAQMNETSSPVMLPSISLVRNKWYEDKKEMPMFRIDGSYFYHMKKLTGWLSEDDLKGARWIQRKLERSPINIPDSQDPTAVLIIVKPHYQSIPIFEKNRVRYKIKLTAEAYLDELIRDTPQQKMEQQAAKVIQDEIMMSYKKGLAIQSDIFMLDEKLYRKYPIKWHELHRHKDFILDEDSLKDILVNVQILNSGKYKERIH</sequence>
<dbReference type="GO" id="GO:0009847">
    <property type="term" value="P:spore germination"/>
    <property type="evidence" value="ECO:0007669"/>
    <property type="project" value="InterPro"/>
</dbReference>
<evidence type="ECO:0000256" key="3">
    <source>
        <dbReference type="ARBA" id="ARBA00022544"/>
    </source>
</evidence>
<dbReference type="PANTHER" id="PTHR35789:SF1">
    <property type="entry name" value="SPORE GERMINATION PROTEIN B3"/>
    <property type="match status" value="1"/>
</dbReference>
<evidence type="ECO:0000256" key="7">
    <source>
        <dbReference type="ARBA" id="ARBA00023288"/>
    </source>
</evidence>
<evidence type="ECO:0000313" key="12">
    <source>
        <dbReference type="Proteomes" id="UP000019364"/>
    </source>
</evidence>
<comment type="subcellular location">
    <subcellularLocation>
        <location evidence="1">Membrane</location>
        <topology evidence="1">Lipid-anchor</topology>
    </subcellularLocation>
</comment>
<dbReference type="PANTHER" id="PTHR35789">
    <property type="entry name" value="SPORE GERMINATION PROTEIN B3"/>
    <property type="match status" value="1"/>
</dbReference>
<gene>
    <name evidence="11" type="ORF">JCM16418_1770</name>
</gene>
<evidence type="ECO:0000256" key="1">
    <source>
        <dbReference type="ARBA" id="ARBA00004635"/>
    </source>
</evidence>
<dbReference type="InterPro" id="IPR046953">
    <property type="entry name" value="Spore_GerAC-like_C"/>
</dbReference>
<dbReference type="AlphaFoldDB" id="W7YGZ3"/>
<comment type="caution">
    <text evidence="11">The sequence shown here is derived from an EMBL/GenBank/DDBJ whole genome shotgun (WGS) entry which is preliminary data.</text>
</comment>
<dbReference type="GO" id="GO:0016020">
    <property type="term" value="C:membrane"/>
    <property type="evidence" value="ECO:0007669"/>
    <property type="project" value="UniProtKB-SubCell"/>
</dbReference>
<evidence type="ECO:0000313" key="11">
    <source>
        <dbReference type="EMBL" id="GAF07742.1"/>
    </source>
</evidence>
<dbReference type="EMBL" id="BAVZ01000004">
    <property type="protein sequence ID" value="GAF07742.1"/>
    <property type="molecule type" value="Genomic_DNA"/>
</dbReference>
<evidence type="ECO:0000256" key="2">
    <source>
        <dbReference type="ARBA" id="ARBA00007886"/>
    </source>
</evidence>
<dbReference type="OrthoDB" id="2380468at2"/>
<evidence type="ECO:0000259" key="10">
    <source>
        <dbReference type="Pfam" id="PF25198"/>
    </source>
</evidence>
<evidence type="ECO:0000256" key="8">
    <source>
        <dbReference type="SAM" id="SignalP"/>
    </source>
</evidence>
<dbReference type="NCBIfam" id="TIGR02887">
    <property type="entry name" value="spore_ger_x_C"/>
    <property type="match status" value="1"/>
</dbReference>
<evidence type="ECO:0000256" key="4">
    <source>
        <dbReference type="ARBA" id="ARBA00022729"/>
    </source>
</evidence>
<comment type="similarity">
    <text evidence="2">Belongs to the GerABKC lipoprotein family.</text>
</comment>
<keyword evidence="5" id="KW-0472">Membrane</keyword>
<dbReference type="Pfam" id="PF25198">
    <property type="entry name" value="Spore_GerAC_N"/>
    <property type="match status" value="1"/>
</dbReference>
<organism evidence="11 12">
    <name type="scientific">Paenibacillus pini JCM 16418</name>
    <dbReference type="NCBI Taxonomy" id="1236976"/>
    <lineage>
        <taxon>Bacteria</taxon>
        <taxon>Bacillati</taxon>
        <taxon>Bacillota</taxon>
        <taxon>Bacilli</taxon>
        <taxon>Bacillales</taxon>
        <taxon>Paenibacillaceae</taxon>
        <taxon>Paenibacillus</taxon>
    </lineage>
</organism>
<feature type="domain" description="Spore germination GerAC-like C-terminal" evidence="9">
    <location>
        <begin position="220"/>
        <end position="374"/>
    </location>
</feature>
<dbReference type="InterPro" id="IPR038501">
    <property type="entry name" value="Spore_GerAC_C_sf"/>
</dbReference>
<evidence type="ECO:0000256" key="5">
    <source>
        <dbReference type="ARBA" id="ARBA00023136"/>
    </source>
</evidence>
<reference evidence="11 12" key="1">
    <citation type="journal article" date="2014" name="Genome Announc.">
        <title>Draft Genome Sequence of Paenibacillus pini JCM 16418T, Isolated from the Rhizosphere of Pine Tree.</title>
        <authorList>
            <person name="Yuki M."/>
            <person name="Oshima K."/>
            <person name="Suda W."/>
            <person name="Oshida Y."/>
            <person name="Kitamura K."/>
            <person name="Iida Y."/>
            <person name="Hattori M."/>
            <person name="Ohkuma M."/>
        </authorList>
    </citation>
    <scope>NUCLEOTIDE SEQUENCE [LARGE SCALE GENOMIC DNA]</scope>
    <source>
        <strain evidence="11 12">JCM 16418</strain>
    </source>
</reference>
<evidence type="ECO:0000256" key="6">
    <source>
        <dbReference type="ARBA" id="ARBA00023139"/>
    </source>
</evidence>
<dbReference type="Proteomes" id="UP000019364">
    <property type="component" value="Unassembled WGS sequence"/>
</dbReference>
<dbReference type="Pfam" id="PF05504">
    <property type="entry name" value="Spore_GerAC"/>
    <property type="match status" value="1"/>
</dbReference>
<keyword evidence="7" id="KW-0449">Lipoprotein</keyword>
<dbReference type="RefSeq" id="WP_036647468.1">
    <property type="nucleotide sequence ID" value="NZ_BAVZ01000004.1"/>
</dbReference>
<dbReference type="eggNOG" id="ENOG502ZA3G">
    <property type="taxonomic scope" value="Bacteria"/>
</dbReference>
<feature type="chain" id="PRO_5004907319" evidence="8">
    <location>
        <begin position="24"/>
        <end position="381"/>
    </location>
</feature>
<keyword evidence="6" id="KW-0564">Palmitate</keyword>
<evidence type="ECO:0000259" key="9">
    <source>
        <dbReference type="Pfam" id="PF05504"/>
    </source>
</evidence>
<accession>W7YGZ3</accession>
<protein>
    <submittedName>
        <fullName evidence="11">Spore germination protein xc. bacillus</fullName>
    </submittedName>
</protein>
<dbReference type="STRING" id="1236976.JCM16418_1770"/>
<name>W7YGZ3_9BACL</name>
<keyword evidence="4 8" id="KW-0732">Signal</keyword>
<keyword evidence="3" id="KW-0309">Germination</keyword>
<dbReference type="Gene3D" id="3.30.300.210">
    <property type="entry name" value="Nutrient germinant receptor protein C, domain 3"/>
    <property type="match status" value="1"/>
</dbReference>
<keyword evidence="12" id="KW-1185">Reference proteome</keyword>
<feature type="domain" description="Spore germination protein N-terminal" evidence="10">
    <location>
        <begin position="23"/>
        <end position="196"/>
    </location>
</feature>